<keyword evidence="4" id="KW-1185">Reference proteome</keyword>
<name>A0AAW6TXG8_9BACT</name>
<organism evidence="3 4">
    <name type="scientific">Anaerobaca lacustris</name>
    <dbReference type="NCBI Taxonomy" id="3044600"/>
    <lineage>
        <taxon>Bacteria</taxon>
        <taxon>Pseudomonadati</taxon>
        <taxon>Planctomycetota</taxon>
        <taxon>Phycisphaerae</taxon>
        <taxon>Sedimentisphaerales</taxon>
        <taxon>Anaerobacaceae</taxon>
        <taxon>Anaerobaca</taxon>
    </lineage>
</organism>
<keyword evidence="1 3" id="KW-0378">Hydrolase</keyword>
<dbReference type="Gene3D" id="3.60.110.10">
    <property type="entry name" value="Carbon-nitrogen hydrolase"/>
    <property type="match status" value="1"/>
</dbReference>
<dbReference type="GO" id="GO:0033388">
    <property type="term" value="P:putrescine biosynthetic process from arginine"/>
    <property type="evidence" value="ECO:0007669"/>
    <property type="project" value="TreeGrafter"/>
</dbReference>
<dbReference type="InterPro" id="IPR003010">
    <property type="entry name" value="C-N_Hydrolase"/>
</dbReference>
<dbReference type="RefSeq" id="WP_349244724.1">
    <property type="nucleotide sequence ID" value="NZ_JASCXX010000010.1"/>
</dbReference>
<proteinExistence type="predicted"/>
<protein>
    <submittedName>
        <fullName evidence="3">Carbon-nitrogen hydrolase family protein</fullName>
    </submittedName>
</protein>
<feature type="domain" description="CN hydrolase" evidence="2">
    <location>
        <begin position="4"/>
        <end position="250"/>
    </location>
</feature>
<dbReference type="InterPro" id="IPR050345">
    <property type="entry name" value="Aliph_Amidase/BUP"/>
</dbReference>
<evidence type="ECO:0000313" key="4">
    <source>
        <dbReference type="Proteomes" id="UP001431776"/>
    </source>
</evidence>
<dbReference type="CDD" id="cd07197">
    <property type="entry name" value="nitrilase"/>
    <property type="match status" value="1"/>
</dbReference>
<dbReference type="EMBL" id="JASCXX010000010">
    <property type="protein sequence ID" value="MDI6449315.1"/>
    <property type="molecule type" value="Genomic_DNA"/>
</dbReference>
<accession>A0AAW6TXG8</accession>
<reference evidence="3" key="1">
    <citation type="submission" date="2023-05" db="EMBL/GenBank/DDBJ databases">
        <title>Anaerotaeda fermentans gen. nov., sp. nov., a novel anaerobic planctomycete of the new family within the order Sedimentisphaerales isolated from Taman Peninsula, Russia.</title>
        <authorList>
            <person name="Khomyakova M.A."/>
            <person name="Merkel A.Y."/>
            <person name="Slobodkin A.I."/>
        </authorList>
    </citation>
    <scope>NUCLEOTIDE SEQUENCE</scope>
    <source>
        <strain evidence="3">M17dextr</strain>
    </source>
</reference>
<dbReference type="GO" id="GO:0050126">
    <property type="term" value="F:N-carbamoylputrescine amidase activity"/>
    <property type="evidence" value="ECO:0007669"/>
    <property type="project" value="TreeGrafter"/>
</dbReference>
<dbReference type="PANTHER" id="PTHR43674">
    <property type="entry name" value="NITRILASE C965.09-RELATED"/>
    <property type="match status" value="1"/>
</dbReference>
<dbReference type="PROSITE" id="PS50263">
    <property type="entry name" value="CN_HYDROLASE"/>
    <property type="match status" value="1"/>
</dbReference>
<dbReference type="AlphaFoldDB" id="A0AAW6TXG8"/>
<evidence type="ECO:0000256" key="1">
    <source>
        <dbReference type="ARBA" id="ARBA00022801"/>
    </source>
</evidence>
<dbReference type="Pfam" id="PF00795">
    <property type="entry name" value="CN_hydrolase"/>
    <property type="match status" value="1"/>
</dbReference>
<dbReference type="PANTHER" id="PTHR43674:SF2">
    <property type="entry name" value="BETA-UREIDOPROPIONASE"/>
    <property type="match status" value="1"/>
</dbReference>
<evidence type="ECO:0000259" key="2">
    <source>
        <dbReference type="PROSITE" id="PS50263"/>
    </source>
</evidence>
<comment type="caution">
    <text evidence="3">The sequence shown here is derived from an EMBL/GenBank/DDBJ whole genome shotgun (WGS) entry which is preliminary data.</text>
</comment>
<dbReference type="Proteomes" id="UP001431776">
    <property type="component" value="Unassembled WGS sequence"/>
</dbReference>
<evidence type="ECO:0000313" key="3">
    <source>
        <dbReference type="EMBL" id="MDI6449315.1"/>
    </source>
</evidence>
<dbReference type="InterPro" id="IPR036526">
    <property type="entry name" value="C-N_Hydrolase_sf"/>
</dbReference>
<sequence>MGTVRVAMCQTVCLDGDRKGNLARAERAVAEAAAGKAEIVCLPEMAIYGWVNPDAHERAHPIPGADSDRLCELAARYGVFLCAGLAEKDGKHLHDSAVLIGSQGQMLAKHRKINILAGLMTPPYTPGRDITIAETKFGRVGLLICADTHSADILASMMELRPAFVIVPYGYAAVEDAWPEHGKALEEVVVTAAKTIGAPVVGTNLIGQITHGPWTGRTYAGHSVAADKTGRIVATAKDFDPDTLVVDLPLD</sequence>
<gene>
    <name evidence="3" type="ORF">QJ522_09705</name>
</gene>
<dbReference type="SUPFAM" id="SSF56317">
    <property type="entry name" value="Carbon-nitrogen hydrolase"/>
    <property type="match status" value="1"/>
</dbReference>